<accession>A0A8J5Q585</accession>
<evidence type="ECO:0000313" key="1">
    <source>
        <dbReference type="EMBL" id="KAG7660651.1"/>
    </source>
</evidence>
<protein>
    <recommendedName>
        <fullName evidence="3">Cleavage/polyadenylation specificity factor A subunit N-terminal domain-containing protein</fullName>
    </recommendedName>
</protein>
<comment type="caution">
    <text evidence="1">The sequence shown here is derived from an EMBL/GenBank/DDBJ whole genome shotgun (WGS) entry which is preliminary data.</text>
</comment>
<evidence type="ECO:0008006" key="3">
    <source>
        <dbReference type="Google" id="ProtNLM"/>
    </source>
</evidence>
<organism evidence="1 2">
    <name type="scientific">[Candida] subhashii</name>
    <dbReference type="NCBI Taxonomy" id="561895"/>
    <lineage>
        <taxon>Eukaryota</taxon>
        <taxon>Fungi</taxon>
        <taxon>Dikarya</taxon>
        <taxon>Ascomycota</taxon>
        <taxon>Saccharomycotina</taxon>
        <taxon>Pichiomycetes</taxon>
        <taxon>Debaryomycetaceae</taxon>
        <taxon>Spathaspora</taxon>
    </lineage>
</organism>
<keyword evidence="2" id="KW-1185">Reference proteome</keyword>
<dbReference type="RefSeq" id="XP_049260884.1">
    <property type="nucleotide sequence ID" value="XM_049409869.1"/>
</dbReference>
<dbReference type="EMBL" id="JAGSYN010000275">
    <property type="protein sequence ID" value="KAG7660651.1"/>
    <property type="molecule type" value="Genomic_DNA"/>
</dbReference>
<dbReference type="AlphaFoldDB" id="A0A8J5Q585"/>
<evidence type="ECO:0000313" key="2">
    <source>
        <dbReference type="Proteomes" id="UP000694255"/>
    </source>
</evidence>
<dbReference type="GeneID" id="73472568"/>
<dbReference type="OrthoDB" id="4080238at2759"/>
<gene>
    <name evidence="1" type="ORF">J8A68_005768</name>
</gene>
<dbReference type="Proteomes" id="UP000694255">
    <property type="component" value="Unassembled WGS sequence"/>
</dbReference>
<proteinExistence type="predicted"/>
<name>A0A8J5Q585_9ASCO</name>
<reference evidence="1 2" key="1">
    <citation type="journal article" date="2021" name="DNA Res.">
        <title>Genome analysis of Candida subhashii reveals its hybrid nature and dual mitochondrial genome conformations.</title>
        <authorList>
            <person name="Mixao V."/>
            <person name="Hegedusova E."/>
            <person name="Saus E."/>
            <person name="Pryszcz L.P."/>
            <person name="Cillingova A."/>
            <person name="Nosek J."/>
            <person name="Gabaldon T."/>
        </authorList>
    </citation>
    <scope>NUCLEOTIDE SEQUENCE [LARGE SCALE GENOMIC DNA]</scope>
    <source>
        <strain evidence="1 2">CBS 10753</strain>
    </source>
</reference>
<sequence>MDVDSPDEMSIGFDFLTEEEELPKSPNEIFIKQTLLPSPIITNIIPKFRVQINKPFKGVTSVLFNDEEYQTLIPKEEDSQMDAFSDNEDFDDDLLMETTQQNIAEPEIKKHNILKEIQVIVKHSALFIDGIEFLTKSEIRSSCIIKGLKDETNEEEDMLFISLKSGYLLLLKLYYVPRHYKDTDYEYQSYKEVTPEGNSIFKPFVVQWWNTSGGIPTPFLESSGHLLRSSASGLSTVSCSASRSFRLYMTQNSKNGSMLRNHVNVSLDGELLDGCFIEPNTNSKTDMFMTLIFTHYRRLQIELFSWNNFEGLSQSFSKSILPLMNTFEIPVFIIPLKNNASFLFVTPSHFTVVTIHHIISAQYNFSSSRTPWTSAFPTSYHIPNQSTISTDIDKIDQIFISTDAGIVHSILISNNNVVSHDPILRVYDKISIFTLEKQKDKYRFIYSSDTGSSKDLLIPHLFTKEDFCDLDSLSKLPYTNARLVKDFKNWSPLVDVEIVDCNRPKRSRLPARQEVWGISGCGKKSKLNQFQHGYSAIRKGNTYYKLRKADKIYYLIHNDIPYTICSLPFESILLEFQENSQESFAEISNPKINTAEITLLATVIPTGDDSLILQVCPATITISNLVDFKETKKFDEFSILFCDKYQDLLIVITDSKGVIDLRVWRLSVIENEDGTFSSEFLEPISSRQIQFQPSALKVFRMQDETRIVIGTFDGELISFSIDNNTIQENRTYNLNQLCPYTNDETISLDLVIPHEIIVIENSLYIGSKEGHYIQLEIQGDFISCKRFLRIGEREVTFCVSQDPKLIFINCKSLWLVNHYESSFPTPVCFDDNYERSVRCSVEIAADNDNSKSIKLIVIRENGLVLVNISTFAESVVRQTSISENAKKLRYLSHIEVFLILCKSRNPKNRLKGIDRKSMKLLSTRESTLRNKNPEDSIFGKNEYPISSCIWEVPVGNQRTTKKVLVGCSIISESGAEQGAVKVLDLKKTKSSDGSTVVSIVELTSFEQEGPVTNIQQSNQNIIFASGKRIYHTSYNENEKRLTPVKFLEALPSNIVALDLKDDSLLVTTKVDSIYKYQVPKSGFPLGYISSDTFPNSFINHVEYNSQIVAGDKTHSSISVIELEDKKHSSARRKFKLSHIPRVYLANLNNNWTDTNDLTVLCAGINGELVSFRGVRHDDHELSVLSENLHDGKGSSVSSWDSTLRKLEIPFANKIGGTGLLSMNKPIFDYCENREKLVDYDLNEVSKVCISKISL</sequence>